<feature type="non-terminal residue" evidence="1">
    <location>
        <position position="1"/>
    </location>
</feature>
<proteinExistence type="predicted"/>
<dbReference type="Proteomes" id="UP001519460">
    <property type="component" value="Unassembled WGS sequence"/>
</dbReference>
<accession>A0ABD0JKV9</accession>
<keyword evidence="2" id="KW-1185">Reference proteome</keyword>
<sequence>VSHYWRHYQCISQAIPPALVISAVHPLSLLLPATAVWVVVTRLAPTCSVWSKARGWGVRAITPIDTVGWDGKDRAKIAAAAKSPLCFETMP</sequence>
<dbReference type="EMBL" id="JACVVK020000400">
    <property type="protein sequence ID" value="KAK7475610.1"/>
    <property type="molecule type" value="Genomic_DNA"/>
</dbReference>
<protein>
    <submittedName>
        <fullName evidence="1">Uncharacterized protein</fullName>
    </submittedName>
</protein>
<evidence type="ECO:0000313" key="2">
    <source>
        <dbReference type="Proteomes" id="UP001519460"/>
    </source>
</evidence>
<gene>
    <name evidence="1" type="ORF">BaRGS_00033159</name>
</gene>
<comment type="caution">
    <text evidence="1">The sequence shown here is derived from an EMBL/GenBank/DDBJ whole genome shotgun (WGS) entry which is preliminary data.</text>
</comment>
<reference evidence="1 2" key="1">
    <citation type="journal article" date="2023" name="Sci. Data">
        <title>Genome assembly of the Korean intertidal mud-creeper Batillaria attramentaria.</title>
        <authorList>
            <person name="Patra A.K."/>
            <person name="Ho P.T."/>
            <person name="Jun S."/>
            <person name="Lee S.J."/>
            <person name="Kim Y."/>
            <person name="Won Y.J."/>
        </authorList>
    </citation>
    <scope>NUCLEOTIDE SEQUENCE [LARGE SCALE GENOMIC DNA]</scope>
    <source>
        <strain evidence="1">Wonlab-2016</strain>
    </source>
</reference>
<dbReference type="AlphaFoldDB" id="A0ABD0JKV9"/>
<evidence type="ECO:0000313" key="1">
    <source>
        <dbReference type="EMBL" id="KAK7475610.1"/>
    </source>
</evidence>
<name>A0ABD0JKV9_9CAEN</name>
<organism evidence="1 2">
    <name type="scientific">Batillaria attramentaria</name>
    <dbReference type="NCBI Taxonomy" id="370345"/>
    <lineage>
        <taxon>Eukaryota</taxon>
        <taxon>Metazoa</taxon>
        <taxon>Spiralia</taxon>
        <taxon>Lophotrochozoa</taxon>
        <taxon>Mollusca</taxon>
        <taxon>Gastropoda</taxon>
        <taxon>Caenogastropoda</taxon>
        <taxon>Sorbeoconcha</taxon>
        <taxon>Cerithioidea</taxon>
        <taxon>Batillariidae</taxon>
        <taxon>Batillaria</taxon>
    </lineage>
</organism>
<feature type="non-terminal residue" evidence="1">
    <location>
        <position position="91"/>
    </location>
</feature>